<dbReference type="InterPro" id="IPR036282">
    <property type="entry name" value="Glutathione-S-Trfase_C_sf"/>
</dbReference>
<reference evidence="4 5" key="1">
    <citation type="journal article" date="2017" name="BMC Genomics">
        <title>Chromosome level assembly and secondary metabolite potential of the parasitic fungus Cordyceps militaris.</title>
        <authorList>
            <person name="Kramer G.J."/>
            <person name="Nodwell J.R."/>
        </authorList>
    </citation>
    <scope>NUCLEOTIDE SEQUENCE [LARGE SCALE GENOMIC DNA]</scope>
    <source>
        <strain evidence="4 5">ATCC 34164</strain>
    </source>
</reference>
<feature type="region of interest" description="Disordered" evidence="2">
    <location>
        <begin position="462"/>
        <end position="481"/>
    </location>
</feature>
<sequence>MFKFDQVALPQLLIRKALVIVDFQQDFVGANASLPITLPEGFADRTVRLAKAFRRIGDVVWVNSRFEEVRAPYGEHMEDWTPGRSDSNGPIASSDAFLSHEKAKCTLSSKIGAEVPQIVKDDAQKTDIFLLKSHYSAFEGTGLLRLLRARMTMEVYVCGSLVNAGVYATTVDAAGHGLTITLCNDCCGYSSETRQIKAIEALRALTGCEVSTSAEIVEDGQRNLKQPGVHSSRMHASHDNNIAQSMRALSLNATTPVAAETGAIEDGPGGAVLMSEHESTLTRASTSPRDNIRNNISRLSPMNGKSNLSGSQHEGQQLRGLCEGDTDVIEDLLPPELEDGIFGVLSKEVQWQRMSHQGGEVPRLVAVQGEVGSDGSIPIYRHPSDESPPLLPFSQTVMAIKAVTERQLGHPLNHVLIQLYRDGKDYISEHSDKTLDIVRGSYIANVSLGAKRTMVLRTKRVDKDPSTDEQPVSGTGRKVQRAPLPHNSLCRMGLKTNMKWLHSIRQDKRADREKSPEELAYEGSRISLTFRRIGTFLKQDETKIWGQGATAKTLDDAENVINGQTEESIKMLRAFGTENHASNFDWDAHYGKGFDVLHLRSAPRLFSSTDSVINMRISMMLAEYEIGYATGSITHSKKSTTRPINNKHSDAEEVFIKYVDNDDDKTEVSGDLAIMLYLYANYQKNKSEMTPGELAKQFTLFQKSLSLLKTWREVLGTIEDDKTLIIVLKGELLPWESGTSGADYIGGSRPGLADFALWPVLYSMVERCGKEVLIELEGLESYYDMMRTRPCTVKILDKLQKTQ</sequence>
<evidence type="ECO:0000256" key="1">
    <source>
        <dbReference type="ARBA" id="ARBA00006336"/>
    </source>
</evidence>
<protein>
    <submittedName>
        <fullName evidence="4">Isochorismatase family</fullName>
    </submittedName>
</protein>
<dbReference type="PROSITE" id="PS51471">
    <property type="entry name" value="FE2OG_OXY"/>
    <property type="match status" value="1"/>
</dbReference>
<dbReference type="InterPro" id="IPR057088">
    <property type="entry name" value="GLRG_09195_Thiored"/>
</dbReference>
<feature type="domain" description="Fe2OG dioxygenase" evidence="3">
    <location>
        <begin position="411"/>
        <end position="534"/>
    </location>
</feature>
<dbReference type="CDD" id="cd00431">
    <property type="entry name" value="cysteine_hydrolases"/>
    <property type="match status" value="1"/>
</dbReference>
<name>A0A2H4SRN0_CORMI</name>
<evidence type="ECO:0000256" key="2">
    <source>
        <dbReference type="SAM" id="MobiDB-lite"/>
    </source>
</evidence>
<dbReference type="InterPro" id="IPR036380">
    <property type="entry name" value="Isochorismatase-like_sf"/>
</dbReference>
<dbReference type="Gene3D" id="2.60.120.590">
    <property type="entry name" value="Alpha-ketoglutarate-dependent dioxygenase AlkB-like"/>
    <property type="match status" value="1"/>
</dbReference>
<accession>A0A2H4SRN0</accession>
<dbReference type="SUPFAM" id="SSF52499">
    <property type="entry name" value="Isochorismatase-like hydrolases"/>
    <property type="match status" value="1"/>
</dbReference>
<dbReference type="SUPFAM" id="SSF51197">
    <property type="entry name" value="Clavaminate synthase-like"/>
    <property type="match status" value="1"/>
</dbReference>
<comment type="similarity">
    <text evidence="1">Belongs to the isochorismatase family.</text>
</comment>
<evidence type="ECO:0000259" key="3">
    <source>
        <dbReference type="PROSITE" id="PS51471"/>
    </source>
</evidence>
<dbReference type="VEuPathDB" id="FungiDB:CCM_00763"/>
<dbReference type="EMBL" id="CP023326">
    <property type="protein sequence ID" value="ATY65770.1"/>
    <property type="molecule type" value="Genomic_DNA"/>
</dbReference>
<gene>
    <name evidence="4" type="ORF">A9K55_001385</name>
</gene>
<dbReference type="InterPro" id="IPR032854">
    <property type="entry name" value="ALKBH3"/>
</dbReference>
<dbReference type="Pfam" id="PF13532">
    <property type="entry name" value="2OG-FeII_Oxy_2"/>
    <property type="match status" value="1"/>
</dbReference>
<dbReference type="AlphaFoldDB" id="A0A2H4SRN0"/>
<evidence type="ECO:0000313" key="5">
    <source>
        <dbReference type="Proteomes" id="UP000323067"/>
    </source>
</evidence>
<dbReference type="Gene3D" id="1.20.1050.10">
    <property type="match status" value="1"/>
</dbReference>
<organism evidence="4 5">
    <name type="scientific">Cordyceps militaris</name>
    <name type="common">Caterpillar fungus</name>
    <name type="synonym">Clavaria militaris</name>
    <dbReference type="NCBI Taxonomy" id="73501"/>
    <lineage>
        <taxon>Eukaryota</taxon>
        <taxon>Fungi</taxon>
        <taxon>Dikarya</taxon>
        <taxon>Ascomycota</taxon>
        <taxon>Pezizomycotina</taxon>
        <taxon>Sordariomycetes</taxon>
        <taxon>Hypocreomycetidae</taxon>
        <taxon>Hypocreales</taxon>
        <taxon>Cordycipitaceae</taxon>
        <taxon>Cordyceps</taxon>
    </lineage>
</organism>
<dbReference type="PANTHER" id="PTHR31212">
    <property type="entry name" value="ALPHA-KETOGLUTARATE-DEPENDENT DIOXYGENASE ALKB HOMOLOG 3"/>
    <property type="match status" value="1"/>
</dbReference>
<dbReference type="InterPro" id="IPR000868">
    <property type="entry name" value="Isochorismatase-like_dom"/>
</dbReference>
<dbReference type="InterPro" id="IPR005123">
    <property type="entry name" value="Oxoglu/Fe-dep_dioxygenase_dom"/>
</dbReference>
<evidence type="ECO:0000313" key="4">
    <source>
        <dbReference type="EMBL" id="ATY65770.1"/>
    </source>
</evidence>
<proteinExistence type="inferred from homology"/>
<dbReference type="OrthoDB" id="445341at2759"/>
<dbReference type="Pfam" id="PF00857">
    <property type="entry name" value="Isochorismatase"/>
    <property type="match status" value="1"/>
</dbReference>
<dbReference type="Pfam" id="PF24470">
    <property type="entry name" value="Thiored_Isochorism"/>
    <property type="match status" value="1"/>
</dbReference>
<dbReference type="InterPro" id="IPR027450">
    <property type="entry name" value="AlkB-like"/>
</dbReference>
<dbReference type="PANTHER" id="PTHR31212:SF5">
    <property type="entry name" value="ISOCHORISMATASE FAMILY PROTEIN FAMILY (AFU_ORTHOLOGUE AFUA_3G14500)"/>
    <property type="match status" value="1"/>
</dbReference>
<dbReference type="GO" id="GO:0006307">
    <property type="term" value="P:DNA alkylation repair"/>
    <property type="evidence" value="ECO:0007669"/>
    <property type="project" value="InterPro"/>
</dbReference>
<dbReference type="Proteomes" id="UP000323067">
    <property type="component" value="Chromosome iii"/>
</dbReference>
<dbReference type="InterPro" id="IPR037151">
    <property type="entry name" value="AlkB-like_sf"/>
</dbReference>
<dbReference type="GO" id="GO:0051213">
    <property type="term" value="F:dioxygenase activity"/>
    <property type="evidence" value="ECO:0007669"/>
    <property type="project" value="InterPro"/>
</dbReference>
<dbReference type="Gene3D" id="3.40.50.850">
    <property type="entry name" value="Isochorismatase-like"/>
    <property type="match status" value="1"/>
</dbReference>
<dbReference type="VEuPathDB" id="FungiDB:A9K55_001385"/>
<dbReference type="SUPFAM" id="SSF47616">
    <property type="entry name" value="GST C-terminal domain-like"/>
    <property type="match status" value="1"/>
</dbReference>